<dbReference type="GeneID" id="42005705"/>
<evidence type="ECO:0000313" key="3">
    <source>
        <dbReference type="Proteomes" id="UP000319731"/>
    </source>
</evidence>
<evidence type="ECO:0000256" key="1">
    <source>
        <dbReference type="SAM" id="MobiDB-lite"/>
    </source>
</evidence>
<keyword evidence="3" id="KW-1185">Reference proteome</keyword>
<feature type="compositionally biased region" description="Acidic residues" evidence="1">
    <location>
        <begin position="392"/>
        <end position="404"/>
    </location>
</feature>
<dbReference type="EMBL" id="QEAO01000030">
    <property type="protein sequence ID" value="TPX32474.1"/>
    <property type="molecule type" value="Genomic_DNA"/>
</dbReference>
<evidence type="ECO:0000313" key="2">
    <source>
        <dbReference type="EMBL" id="TPX32474.1"/>
    </source>
</evidence>
<comment type="caution">
    <text evidence="2">The sequence shown here is derived from an EMBL/GenBank/DDBJ whole genome shotgun (WGS) entry which is preliminary data.</text>
</comment>
<name>A0A507C314_9FUNG</name>
<feature type="region of interest" description="Disordered" evidence="1">
    <location>
        <begin position="390"/>
        <end position="441"/>
    </location>
</feature>
<protein>
    <submittedName>
        <fullName evidence="2">Uncharacterized protein</fullName>
    </submittedName>
</protein>
<dbReference type="RefSeq" id="XP_031023682.1">
    <property type="nucleotide sequence ID" value="XM_031170408.1"/>
</dbReference>
<proteinExistence type="predicted"/>
<accession>A0A507C314</accession>
<organism evidence="2 3">
    <name type="scientific">Synchytrium microbalum</name>
    <dbReference type="NCBI Taxonomy" id="1806994"/>
    <lineage>
        <taxon>Eukaryota</taxon>
        <taxon>Fungi</taxon>
        <taxon>Fungi incertae sedis</taxon>
        <taxon>Chytridiomycota</taxon>
        <taxon>Chytridiomycota incertae sedis</taxon>
        <taxon>Chytridiomycetes</taxon>
        <taxon>Synchytriales</taxon>
        <taxon>Synchytriaceae</taxon>
        <taxon>Synchytrium</taxon>
    </lineage>
</organism>
<dbReference type="Proteomes" id="UP000319731">
    <property type="component" value="Unassembled WGS sequence"/>
</dbReference>
<sequence length="441" mass="49225">MSSEGTDKIALWIQLFKRESGVAHDLSAIIVELGNATQLEVDSSIDVDGIRKHIVNDEDFKVLLIDIKADQLCAYTDHECTILVPADSPVPRSTTSTNPLRIVRPATSFMQNINKETDMARQLEVINDHLDIYGFLNLQGMRHLELLKEGDILSVIIKQKHFDITITSSEKYILQTESLTFKSLGACLRKLANKKINNSWDLVKAADGRSLREVRRSFMHNFSSMVRRTLMNMDERIWSVGEDMHPKKISFTAYIDASDDDVKTLKVGNVLARCDYVNLVKGEQKVARLDQRSSVEIGLPISPRTREEPVAHETNSTGLLGVTARHVYESFLPEHDLTIHDSEFVGTPHDAFRSFGAGGYEDVGLLKLGAKTETVRKTTVQHVDCTHLVERVDDDDDGDDDEDSSDKLSSGGEGAEPDLTNNMDPQQMSVKALDCLNTSNP</sequence>
<feature type="compositionally biased region" description="Polar residues" evidence="1">
    <location>
        <begin position="419"/>
        <end position="429"/>
    </location>
</feature>
<dbReference type="AlphaFoldDB" id="A0A507C314"/>
<reference evidence="2 3" key="1">
    <citation type="journal article" date="2019" name="Sci. Rep.">
        <title>Comparative genomics of chytrid fungi reveal insights into the obligate biotrophic and pathogenic lifestyle of Synchytrium endobioticum.</title>
        <authorList>
            <person name="van de Vossenberg B.T.L.H."/>
            <person name="Warris S."/>
            <person name="Nguyen H.D.T."/>
            <person name="van Gent-Pelzer M.P.E."/>
            <person name="Joly D.L."/>
            <person name="van de Geest H.C."/>
            <person name="Bonants P.J.M."/>
            <person name="Smith D.S."/>
            <person name="Levesque C.A."/>
            <person name="van der Lee T.A.J."/>
        </authorList>
    </citation>
    <scope>NUCLEOTIDE SEQUENCE [LARGE SCALE GENOMIC DNA]</scope>
    <source>
        <strain evidence="2 3">JEL517</strain>
    </source>
</reference>
<gene>
    <name evidence="2" type="ORF">SmJEL517_g04480</name>
</gene>